<comment type="similarity">
    <text evidence="1">Belongs to the YciI family.</text>
</comment>
<evidence type="ECO:0000313" key="4">
    <source>
        <dbReference type="Proteomes" id="UP000578819"/>
    </source>
</evidence>
<dbReference type="Gene3D" id="3.30.70.1060">
    <property type="entry name" value="Dimeric alpha+beta barrel"/>
    <property type="match status" value="1"/>
</dbReference>
<dbReference type="EMBL" id="JACHJW010000001">
    <property type="protein sequence ID" value="MBB4957214.1"/>
    <property type="molecule type" value="Genomic_DNA"/>
</dbReference>
<dbReference type="InterPro" id="IPR005545">
    <property type="entry name" value="YCII"/>
</dbReference>
<evidence type="ECO:0000256" key="1">
    <source>
        <dbReference type="ARBA" id="ARBA00007689"/>
    </source>
</evidence>
<dbReference type="Proteomes" id="UP000578819">
    <property type="component" value="Unassembled WGS sequence"/>
</dbReference>
<dbReference type="RefSeq" id="WP_184533059.1">
    <property type="nucleotide sequence ID" value="NZ_JACHJW010000001.1"/>
</dbReference>
<dbReference type="InterPro" id="IPR011008">
    <property type="entry name" value="Dimeric_a/b-barrel"/>
</dbReference>
<accession>A0A7W7WN67</accession>
<evidence type="ECO:0000259" key="2">
    <source>
        <dbReference type="Pfam" id="PF03795"/>
    </source>
</evidence>
<dbReference type="PANTHER" id="PTHR35174">
    <property type="entry name" value="BLL7171 PROTEIN-RELATED"/>
    <property type="match status" value="1"/>
</dbReference>
<comment type="caution">
    <text evidence="3">The sequence shown here is derived from an EMBL/GenBank/DDBJ whole genome shotgun (WGS) entry which is preliminary data.</text>
</comment>
<organism evidence="3 4">
    <name type="scientific">Micromonospora polyrhachis</name>
    <dbReference type="NCBI Taxonomy" id="1282883"/>
    <lineage>
        <taxon>Bacteria</taxon>
        <taxon>Bacillati</taxon>
        <taxon>Actinomycetota</taxon>
        <taxon>Actinomycetes</taxon>
        <taxon>Micromonosporales</taxon>
        <taxon>Micromonosporaceae</taxon>
        <taxon>Micromonospora</taxon>
    </lineage>
</organism>
<protein>
    <recommendedName>
        <fullName evidence="2">YCII-related domain-containing protein</fullName>
    </recommendedName>
</protein>
<dbReference type="PANTHER" id="PTHR35174:SF3">
    <property type="entry name" value="BLL7171 PROTEIN"/>
    <property type="match status" value="1"/>
</dbReference>
<dbReference type="SUPFAM" id="SSF54909">
    <property type="entry name" value="Dimeric alpha+beta barrel"/>
    <property type="match status" value="1"/>
</dbReference>
<sequence>MKYLLLIYQNRDSWNALPEAERLGAIAEAEAIMKELTESGEWISGDGLADPSQARTFRSRDGVPVLTDGPFVEAKEQLAGFCLLEFESPQRAAEIASRWPDARYAGVELRPLMGHSGAEM</sequence>
<dbReference type="Pfam" id="PF03795">
    <property type="entry name" value="YCII"/>
    <property type="match status" value="1"/>
</dbReference>
<feature type="domain" description="YCII-related" evidence="2">
    <location>
        <begin position="1"/>
        <end position="112"/>
    </location>
</feature>
<proteinExistence type="inferred from homology"/>
<evidence type="ECO:0000313" key="3">
    <source>
        <dbReference type="EMBL" id="MBB4957214.1"/>
    </source>
</evidence>
<reference evidence="3 4" key="1">
    <citation type="submission" date="2020-08" db="EMBL/GenBank/DDBJ databases">
        <title>Sequencing the genomes of 1000 actinobacteria strains.</title>
        <authorList>
            <person name="Klenk H.-P."/>
        </authorList>
    </citation>
    <scope>NUCLEOTIDE SEQUENCE [LARGE SCALE GENOMIC DNA]</scope>
    <source>
        <strain evidence="3 4">DSM 45886</strain>
    </source>
</reference>
<keyword evidence="4" id="KW-1185">Reference proteome</keyword>
<name>A0A7W7WN67_9ACTN</name>
<gene>
    <name evidence="3" type="ORF">FHR38_000947</name>
</gene>
<dbReference type="AlphaFoldDB" id="A0A7W7WN67"/>